<organism evidence="1 2">
    <name type="scientific">Yoonia tamlensis</name>
    <dbReference type="NCBI Taxonomy" id="390270"/>
    <lineage>
        <taxon>Bacteria</taxon>
        <taxon>Pseudomonadati</taxon>
        <taxon>Pseudomonadota</taxon>
        <taxon>Alphaproteobacteria</taxon>
        <taxon>Rhodobacterales</taxon>
        <taxon>Paracoccaceae</taxon>
        <taxon>Yoonia</taxon>
    </lineage>
</organism>
<dbReference type="AlphaFoldDB" id="A0A1I6GEI0"/>
<accession>A0A1I6GEI0</accession>
<proteinExistence type="predicted"/>
<gene>
    <name evidence="1" type="ORF">SAMN04488005_1524</name>
</gene>
<dbReference type="STRING" id="390270.SAMN04488005_1524"/>
<evidence type="ECO:0000313" key="1">
    <source>
        <dbReference type="EMBL" id="SFR40589.1"/>
    </source>
</evidence>
<sequence length="162" mass="17585">MTARRHTNLTIRGVTYRDADHAAAKLKVHPVNVRAHARAGTLHRCGAGKSGVEPMPVCVRGVDFESAEAAAAHFGLHISVVYRRLAAGRPNDIGRPNARGQHIAKPVVIGPVSFRSMRDADRALGFGKDYVQKAFKRNSQSMLERVFAAAMQYAATSKGARQ</sequence>
<dbReference type="OrthoDB" id="7864808at2"/>
<protein>
    <submittedName>
        <fullName evidence="1">Uncharacterized protein</fullName>
    </submittedName>
</protein>
<dbReference type="RefSeq" id="WP_131802322.1">
    <property type="nucleotide sequence ID" value="NZ_FOYP01000001.1"/>
</dbReference>
<reference evidence="2" key="1">
    <citation type="submission" date="2016-10" db="EMBL/GenBank/DDBJ databases">
        <authorList>
            <person name="Varghese N."/>
            <person name="Submissions S."/>
        </authorList>
    </citation>
    <scope>NUCLEOTIDE SEQUENCE [LARGE SCALE GENOMIC DNA]</scope>
    <source>
        <strain evidence="2">DSM 26879</strain>
    </source>
</reference>
<keyword evidence="2" id="KW-1185">Reference proteome</keyword>
<dbReference type="Proteomes" id="UP000199478">
    <property type="component" value="Unassembled WGS sequence"/>
</dbReference>
<name>A0A1I6GEI0_9RHOB</name>
<dbReference type="EMBL" id="FOYP01000001">
    <property type="protein sequence ID" value="SFR40589.1"/>
    <property type="molecule type" value="Genomic_DNA"/>
</dbReference>
<evidence type="ECO:0000313" key="2">
    <source>
        <dbReference type="Proteomes" id="UP000199478"/>
    </source>
</evidence>